<dbReference type="EMBL" id="JACGCI010000059">
    <property type="protein sequence ID" value="KAF6750063.1"/>
    <property type="molecule type" value="Genomic_DNA"/>
</dbReference>
<protein>
    <submittedName>
        <fullName evidence="2">Uncharacterized protein</fullName>
    </submittedName>
</protein>
<feature type="region of interest" description="Disordered" evidence="1">
    <location>
        <begin position="250"/>
        <end position="270"/>
    </location>
</feature>
<keyword evidence="3" id="KW-1185">Reference proteome</keyword>
<dbReference type="Proteomes" id="UP000521943">
    <property type="component" value="Unassembled WGS sequence"/>
</dbReference>
<evidence type="ECO:0000313" key="2">
    <source>
        <dbReference type="EMBL" id="KAF6750063.1"/>
    </source>
</evidence>
<dbReference type="AlphaFoldDB" id="A0A8H6LZP9"/>
<feature type="compositionally biased region" description="Basic and acidic residues" evidence="1">
    <location>
        <begin position="315"/>
        <end position="330"/>
    </location>
</feature>
<accession>A0A8H6LZP9</accession>
<gene>
    <name evidence="2" type="ORF">DFP72DRAFT_852035</name>
</gene>
<sequence length="403" mass="45497">MPKIGQTDRRGFGCLEPGRQIFDSGLATFVGLGANADFWGCETWRPPYASIQTQKFVRFAEMNSDDRSHHVRAQIQILFSLDKHLDATFIHRYTLSIREICNSLSPSENGEQTSLTRHCDTSLGTYYVNGSCELPKWCLRARSGMRSRTYRHQDVSAVLRYDGLNWLCLVKGESKRTTECRVHTRSRTVPGVDIVRRQRKYIARNEMLGSIEHDPSGVQGCAYVAHWWDIPGPRYFETRQRAACEGSVVSAQPKRNGGGEGDVPAVSKANSFAGDNRSMKYVRKSANSKGNVQLPEACESDAEWIFGPPENEASEENKGRDQRRNNDRHQCTMSARHACASRKGEHLPKLLPPRLPPRFEGVEIVLWAYFVGLLRKDISSTTGRCEVRTARRADFNLLKANDA</sequence>
<comment type="caution">
    <text evidence="2">The sequence shown here is derived from an EMBL/GenBank/DDBJ whole genome shotgun (WGS) entry which is preliminary data.</text>
</comment>
<reference evidence="2 3" key="1">
    <citation type="submission" date="2020-07" db="EMBL/GenBank/DDBJ databases">
        <title>Comparative genomics of pyrophilous fungi reveals a link between fire events and developmental genes.</title>
        <authorList>
            <consortium name="DOE Joint Genome Institute"/>
            <person name="Steindorff A.S."/>
            <person name="Carver A."/>
            <person name="Calhoun S."/>
            <person name="Stillman K."/>
            <person name="Liu H."/>
            <person name="Lipzen A."/>
            <person name="Pangilinan J."/>
            <person name="Labutti K."/>
            <person name="Bruns T.D."/>
            <person name="Grigoriev I.V."/>
        </authorList>
    </citation>
    <scope>NUCLEOTIDE SEQUENCE [LARGE SCALE GENOMIC DNA]</scope>
    <source>
        <strain evidence="2 3">CBS 144469</strain>
    </source>
</reference>
<proteinExistence type="predicted"/>
<evidence type="ECO:0000313" key="3">
    <source>
        <dbReference type="Proteomes" id="UP000521943"/>
    </source>
</evidence>
<evidence type="ECO:0000256" key="1">
    <source>
        <dbReference type="SAM" id="MobiDB-lite"/>
    </source>
</evidence>
<organism evidence="2 3">
    <name type="scientific">Ephemerocybe angulata</name>
    <dbReference type="NCBI Taxonomy" id="980116"/>
    <lineage>
        <taxon>Eukaryota</taxon>
        <taxon>Fungi</taxon>
        <taxon>Dikarya</taxon>
        <taxon>Basidiomycota</taxon>
        <taxon>Agaricomycotina</taxon>
        <taxon>Agaricomycetes</taxon>
        <taxon>Agaricomycetidae</taxon>
        <taxon>Agaricales</taxon>
        <taxon>Agaricineae</taxon>
        <taxon>Psathyrellaceae</taxon>
        <taxon>Ephemerocybe</taxon>
    </lineage>
</organism>
<name>A0A8H6LZP9_9AGAR</name>
<feature type="region of interest" description="Disordered" evidence="1">
    <location>
        <begin position="307"/>
        <end position="330"/>
    </location>
</feature>